<evidence type="ECO:0000256" key="1">
    <source>
        <dbReference type="ARBA" id="ARBA00012552"/>
    </source>
</evidence>
<dbReference type="InterPro" id="IPR014014">
    <property type="entry name" value="RNA_helicase_DEAD_Q_motif"/>
</dbReference>
<evidence type="ECO:0000256" key="7">
    <source>
        <dbReference type="PROSITE-ProRule" id="PRU00552"/>
    </source>
</evidence>
<dbReference type="GO" id="GO:0016787">
    <property type="term" value="F:hydrolase activity"/>
    <property type="evidence" value="ECO:0007669"/>
    <property type="project" value="UniProtKB-KW"/>
</dbReference>
<feature type="domain" description="Helicase C-terminal" evidence="10">
    <location>
        <begin position="586"/>
        <end position="733"/>
    </location>
</feature>
<dbReference type="InterPro" id="IPR000629">
    <property type="entry name" value="RNA-helicase_DEAD-box_CS"/>
</dbReference>
<evidence type="ECO:0000259" key="9">
    <source>
        <dbReference type="PROSITE" id="PS51192"/>
    </source>
</evidence>
<sequence>LQVMPRHRSRSRSKERDRRDKKDRKRERSRDRSDRDRNRDRERDRERDRKRERSRDRSDRKRSRSTDRKRPRKEEKRVEKKKEKEVVAKAPAKVEEEEEERDPLAELLGTDDKEEQDTELEKQMEERRKKVEEWRKRKAAKAGVVDAPVEGVVEVKMEGEPVEGEEKKEDEKPEKKGWSLEDDDDDDLIEGANKTSIDTAETNGSTEKVVEVAKVEEKKMDVEEEEDELDAYMSGIKKELVPKTVGGVRMVTLSGPAAPEKQKGEVLENEDNHEMLVDDFDMEAATNSLLAKGRLLPQTDHNKVYYRKFRKNFYNEVPDISNMTKREVEDYRYEMDQIKVRGKDVPRPIKSWPQCGAHRSILSLLKKQNYQEPTPIQKQAIPAIMSGRDVIGIAKTGSGKTLAFLIPMFRHIRDQDELDELDGPIAIIMSPTRELAMQTWKEANKLARPFDLRVVCVYGGVGISEQIADLKRGAEIVVCTPGRMIDMLAANNGKVTNLRRCTYLVLDEADRMFDMGFEPQVMKIVNNIRPDRQTVLFSATFPRTMEALAKTILDSPIEIEVGGKSVVCDDVTQNAMIIEEHQKFLKLLELLGKYYEDGRSIIFVDRQEKADEIMGQLMASGYMSCATLHGGIDQFDRDSSISDFKEGTIRVLVATSVAARGLDVKELILVVNYDCPNHYEDYVHRVGRTGRAGNKGFAYTFILPEHQEKMAGEICKAFETAGATPPADLQEMFNKFKAEMEAMGKQVKLGGRGFEGSGYKYDDNEADNAASQRKMAKLLMGVENGLEDDDDEMEDQLNSLMRSKTRVVDASTAGLKDEPRMSKSVEVKVDEARNRAQQVASKIASAAAGNVEKKSNVALATEAIMRGTEPVNIQRTAADIARARAAQISEGLTQVASDGPVVTHAAQEEMQYFEEELDINDFPQQVRYRICSRDVVSQICDLAEVGMSIKGTHYPPGKEPKEGDRRLTILLEARDERQLKRAKDEILRIMKETIRQLASQNNRGGPQGRYKVF</sequence>
<dbReference type="GO" id="GO:0005524">
    <property type="term" value="F:ATP binding"/>
    <property type="evidence" value="ECO:0007669"/>
    <property type="project" value="UniProtKB-KW"/>
</dbReference>
<dbReference type="SMART" id="SM00490">
    <property type="entry name" value="HELICc"/>
    <property type="match status" value="1"/>
</dbReference>
<organism evidence="12 13">
    <name type="scientific">Pristionchus fissidentatus</name>
    <dbReference type="NCBI Taxonomy" id="1538716"/>
    <lineage>
        <taxon>Eukaryota</taxon>
        <taxon>Metazoa</taxon>
        <taxon>Ecdysozoa</taxon>
        <taxon>Nematoda</taxon>
        <taxon>Chromadorea</taxon>
        <taxon>Rhabditida</taxon>
        <taxon>Rhabditina</taxon>
        <taxon>Diplogasteromorpha</taxon>
        <taxon>Diplogasteroidea</taxon>
        <taxon>Neodiplogasteridae</taxon>
        <taxon>Pristionchus</taxon>
    </lineage>
</organism>
<dbReference type="Pfam" id="PF00271">
    <property type="entry name" value="Helicase_C"/>
    <property type="match status" value="1"/>
</dbReference>
<feature type="compositionally biased region" description="Basic and acidic residues" evidence="8">
    <location>
        <begin position="155"/>
        <end position="179"/>
    </location>
</feature>
<dbReference type="PROSITE" id="PS51194">
    <property type="entry name" value="HELICASE_CTER"/>
    <property type="match status" value="1"/>
</dbReference>
<feature type="non-terminal residue" evidence="12">
    <location>
        <position position="1"/>
    </location>
</feature>
<dbReference type="FunFam" id="3.40.50.300:FF:000079">
    <property type="entry name" value="probable ATP-dependent RNA helicase DDX17"/>
    <property type="match status" value="1"/>
</dbReference>
<evidence type="ECO:0000313" key="13">
    <source>
        <dbReference type="Proteomes" id="UP001432322"/>
    </source>
</evidence>
<feature type="domain" description="Helicase ATP-binding" evidence="9">
    <location>
        <begin position="381"/>
        <end position="559"/>
    </location>
</feature>
<evidence type="ECO:0000256" key="5">
    <source>
        <dbReference type="ARBA" id="ARBA00022840"/>
    </source>
</evidence>
<dbReference type="EC" id="3.6.4.13" evidence="1"/>
<dbReference type="CDD" id="cd18787">
    <property type="entry name" value="SF2_C_DEAD"/>
    <property type="match status" value="1"/>
</dbReference>
<feature type="short sequence motif" description="Q motif" evidence="7">
    <location>
        <begin position="350"/>
        <end position="378"/>
    </location>
</feature>
<dbReference type="PROSITE" id="PS51192">
    <property type="entry name" value="HELICASE_ATP_BIND_1"/>
    <property type="match status" value="1"/>
</dbReference>
<dbReference type="InterPro" id="IPR027417">
    <property type="entry name" value="P-loop_NTPase"/>
</dbReference>
<dbReference type="SUPFAM" id="SSF52540">
    <property type="entry name" value="P-loop containing nucleoside triphosphate hydrolases"/>
    <property type="match status" value="2"/>
</dbReference>
<evidence type="ECO:0000259" key="11">
    <source>
        <dbReference type="PROSITE" id="PS51195"/>
    </source>
</evidence>
<dbReference type="GO" id="GO:0003676">
    <property type="term" value="F:nucleic acid binding"/>
    <property type="evidence" value="ECO:0007669"/>
    <property type="project" value="InterPro"/>
</dbReference>
<dbReference type="Pfam" id="PF00270">
    <property type="entry name" value="DEAD"/>
    <property type="match status" value="1"/>
</dbReference>
<feature type="compositionally biased region" description="Acidic residues" evidence="8">
    <location>
        <begin position="180"/>
        <end position="189"/>
    </location>
</feature>
<evidence type="ECO:0000259" key="10">
    <source>
        <dbReference type="PROSITE" id="PS51194"/>
    </source>
</evidence>
<dbReference type="PROSITE" id="PS00039">
    <property type="entry name" value="DEAD_ATP_HELICASE"/>
    <property type="match status" value="1"/>
</dbReference>
<accession>A0AAV5W744</accession>
<evidence type="ECO:0000256" key="4">
    <source>
        <dbReference type="ARBA" id="ARBA00022806"/>
    </source>
</evidence>
<dbReference type="InterPro" id="IPR001650">
    <property type="entry name" value="Helicase_C-like"/>
</dbReference>
<feature type="compositionally biased region" description="Basic residues" evidence="8">
    <location>
        <begin position="1"/>
        <end position="11"/>
    </location>
</feature>
<dbReference type="InterPro" id="IPR011545">
    <property type="entry name" value="DEAD/DEAH_box_helicase_dom"/>
</dbReference>
<keyword evidence="2" id="KW-0547">Nucleotide-binding</keyword>
<comment type="caution">
    <text evidence="12">The sequence shown here is derived from an EMBL/GenBank/DDBJ whole genome shotgun (WGS) entry which is preliminary data.</text>
</comment>
<evidence type="ECO:0000313" key="12">
    <source>
        <dbReference type="EMBL" id="GMT26278.1"/>
    </source>
</evidence>
<evidence type="ECO:0000256" key="3">
    <source>
        <dbReference type="ARBA" id="ARBA00022801"/>
    </source>
</evidence>
<dbReference type="EMBL" id="BTSY01000004">
    <property type="protein sequence ID" value="GMT26278.1"/>
    <property type="molecule type" value="Genomic_DNA"/>
</dbReference>
<dbReference type="InterPro" id="IPR014001">
    <property type="entry name" value="Helicase_ATP-bd"/>
</dbReference>
<keyword evidence="3" id="KW-0378">Hydrolase</keyword>
<evidence type="ECO:0000256" key="2">
    <source>
        <dbReference type="ARBA" id="ARBA00022741"/>
    </source>
</evidence>
<feature type="compositionally biased region" description="Basic and acidic residues" evidence="8">
    <location>
        <begin position="119"/>
        <end position="135"/>
    </location>
</feature>
<dbReference type="PANTHER" id="PTHR47958">
    <property type="entry name" value="ATP-DEPENDENT RNA HELICASE DBP3"/>
    <property type="match status" value="1"/>
</dbReference>
<feature type="region of interest" description="Disordered" evidence="8">
    <location>
        <begin position="155"/>
        <end position="206"/>
    </location>
</feature>
<evidence type="ECO:0000256" key="6">
    <source>
        <dbReference type="ARBA" id="ARBA00047984"/>
    </source>
</evidence>
<feature type="domain" description="DEAD-box RNA helicase Q" evidence="11">
    <location>
        <begin position="350"/>
        <end position="378"/>
    </location>
</feature>
<protein>
    <recommendedName>
        <fullName evidence="1">RNA helicase</fullName>
        <ecNumber evidence="1">3.6.4.13</ecNumber>
    </recommendedName>
</protein>
<comment type="catalytic activity">
    <reaction evidence="6">
        <text>ATP + H2O = ADP + phosphate + H(+)</text>
        <dbReference type="Rhea" id="RHEA:13065"/>
        <dbReference type="ChEBI" id="CHEBI:15377"/>
        <dbReference type="ChEBI" id="CHEBI:15378"/>
        <dbReference type="ChEBI" id="CHEBI:30616"/>
        <dbReference type="ChEBI" id="CHEBI:43474"/>
        <dbReference type="ChEBI" id="CHEBI:456216"/>
        <dbReference type="EC" id="3.6.4.13"/>
    </reaction>
</comment>
<keyword evidence="4" id="KW-0347">Helicase</keyword>
<name>A0AAV5W744_9BILA</name>
<keyword evidence="13" id="KW-1185">Reference proteome</keyword>
<feature type="compositionally biased region" description="Polar residues" evidence="8">
    <location>
        <begin position="193"/>
        <end position="206"/>
    </location>
</feature>
<dbReference type="PROSITE" id="PS51195">
    <property type="entry name" value="Q_MOTIF"/>
    <property type="match status" value="1"/>
</dbReference>
<evidence type="ECO:0000256" key="8">
    <source>
        <dbReference type="SAM" id="MobiDB-lite"/>
    </source>
</evidence>
<dbReference type="GO" id="GO:0003724">
    <property type="term" value="F:RNA helicase activity"/>
    <property type="evidence" value="ECO:0007669"/>
    <property type="project" value="UniProtKB-EC"/>
</dbReference>
<dbReference type="SMART" id="SM00487">
    <property type="entry name" value="DEXDc"/>
    <property type="match status" value="1"/>
</dbReference>
<dbReference type="CDD" id="cd17953">
    <property type="entry name" value="DEADc_DDX46"/>
    <property type="match status" value="1"/>
</dbReference>
<reference evidence="12" key="1">
    <citation type="submission" date="2023-10" db="EMBL/GenBank/DDBJ databases">
        <title>Genome assembly of Pristionchus species.</title>
        <authorList>
            <person name="Yoshida K."/>
            <person name="Sommer R.J."/>
        </authorList>
    </citation>
    <scope>NUCLEOTIDE SEQUENCE</scope>
    <source>
        <strain evidence="12">RS5133</strain>
    </source>
</reference>
<gene>
    <name evidence="12" type="ORF">PFISCL1PPCAC_17575</name>
</gene>
<dbReference type="Proteomes" id="UP001432322">
    <property type="component" value="Unassembled WGS sequence"/>
</dbReference>
<dbReference type="AlphaFoldDB" id="A0AAV5W744"/>
<dbReference type="GO" id="GO:0043186">
    <property type="term" value="C:P granule"/>
    <property type="evidence" value="ECO:0007669"/>
    <property type="project" value="UniProtKB-ARBA"/>
</dbReference>
<proteinExistence type="predicted"/>
<keyword evidence="5" id="KW-0067">ATP-binding</keyword>
<dbReference type="Gene3D" id="3.40.50.300">
    <property type="entry name" value="P-loop containing nucleotide triphosphate hydrolases"/>
    <property type="match status" value="2"/>
</dbReference>
<feature type="compositionally biased region" description="Basic and acidic residues" evidence="8">
    <location>
        <begin position="12"/>
        <end position="87"/>
    </location>
</feature>
<feature type="region of interest" description="Disordered" evidence="8">
    <location>
        <begin position="1"/>
        <end position="143"/>
    </location>
</feature>